<dbReference type="InterPro" id="IPR013320">
    <property type="entry name" value="ConA-like_dom_sf"/>
</dbReference>
<dbReference type="SUPFAM" id="SSF49899">
    <property type="entry name" value="Concanavalin A-like lectins/glucanases"/>
    <property type="match status" value="1"/>
</dbReference>
<feature type="domain" description="F5/8 type C" evidence="3">
    <location>
        <begin position="171"/>
        <end position="331"/>
    </location>
</feature>
<feature type="chain" id="PRO_5045678179" evidence="2">
    <location>
        <begin position="22"/>
        <end position="611"/>
    </location>
</feature>
<evidence type="ECO:0000313" key="5">
    <source>
        <dbReference type="EMBL" id="MBP2472515.1"/>
    </source>
</evidence>
<evidence type="ECO:0000313" key="6">
    <source>
        <dbReference type="Proteomes" id="UP001519363"/>
    </source>
</evidence>
<evidence type="ECO:0000259" key="4">
    <source>
        <dbReference type="PROSITE" id="PS51762"/>
    </source>
</evidence>
<evidence type="ECO:0000256" key="1">
    <source>
        <dbReference type="ARBA" id="ARBA00006865"/>
    </source>
</evidence>
<organism evidence="5 6">
    <name type="scientific">Crossiella equi</name>
    <dbReference type="NCBI Taxonomy" id="130796"/>
    <lineage>
        <taxon>Bacteria</taxon>
        <taxon>Bacillati</taxon>
        <taxon>Actinomycetota</taxon>
        <taxon>Actinomycetes</taxon>
        <taxon>Pseudonocardiales</taxon>
        <taxon>Pseudonocardiaceae</taxon>
        <taxon>Crossiella</taxon>
    </lineage>
</organism>
<protein>
    <submittedName>
        <fullName evidence="5">Uncharacterized protein</fullName>
    </submittedName>
</protein>
<feature type="domain" description="F5/8 type C" evidence="3">
    <location>
        <begin position="20"/>
        <end position="164"/>
    </location>
</feature>
<dbReference type="InterPro" id="IPR050546">
    <property type="entry name" value="Glycosyl_Hydrlase_16"/>
</dbReference>
<evidence type="ECO:0000259" key="3">
    <source>
        <dbReference type="PROSITE" id="PS50022"/>
    </source>
</evidence>
<comment type="similarity">
    <text evidence="1">Belongs to the glycosyl hydrolase 16 family.</text>
</comment>
<comment type="caution">
    <text evidence="5">The sequence shown here is derived from an EMBL/GenBank/DDBJ whole genome shotgun (WGS) entry which is preliminary data.</text>
</comment>
<dbReference type="CDD" id="cd08023">
    <property type="entry name" value="GH16_laminarinase_like"/>
    <property type="match status" value="1"/>
</dbReference>
<dbReference type="Pfam" id="PF00722">
    <property type="entry name" value="Glyco_hydro_16"/>
    <property type="match status" value="1"/>
</dbReference>
<reference evidence="5 6" key="1">
    <citation type="submission" date="2021-03" db="EMBL/GenBank/DDBJ databases">
        <title>Sequencing the genomes of 1000 actinobacteria strains.</title>
        <authorList>
            <person name="Klenk H.-P."/>
        </authorList>
    </citation>
    <scope>NUCLEOTIDE SEQUENCE [LARGE SCALE GENOMIC DNA]</scope>
    <source>
        <strain evidence="5 6">DSM 44580</strain>
    </source>
</reference>
<dbReference type="Proteomes" id="UP001519363">
    <property type="component" value="Unassembled WGS sequence"/>
</dbReference>
<dbReference type="InterPro" id="IPR000421">
    <property type="entry name" value="FA58C"/>
</dbReference>
<dbReference type="RefSeq" id="WP_209706484.1">
    <property type="nucleotide sequence ID" value="NZ_JAGIOO010000001.1"/>
</dbReference>
<dbReference type="SUPFAM" id="SSF49785">
    <property type="entry name" value="Galactose-binding domain-like"/>
    <property type="match status" value="2"/>
</dbReference>
<feature type="signal peptide" evidence="2">
    <location>
        <begin position="1"/>
        <end position="21"/>
    </location>
</feature>
<dbReference type="PANTHER" id="PTHR10963">
    <property type="entry name" value="GLYCOSYL HYDROLASE-RELATED"/>
    <property type="match status" value="1"/>
</dbReference>
<proteinExistence type="inferred from homology"/>
<dbReference type="Gene3D" id="2.60.120.200">
    <property type="match status" value="1"/>
</dbReference>
<evidence type="ECO:0000256" key="2">
    <source>
        <dbReference type="SAM" id="SignalP"/>
    </source>
</evidence>
<dbReference type="PROSITE" id="PS50022">
    <property type="entry name" value="FA58C_3"/>
    <property type="match status" value="2"/>
</dbReference>
<keyword evidence="2" id="KW-0732">Signal</keyword>
<dbReference type="EMBL" id="JAGIOO010000001">
    <property type="protein sequence ID" value="MBP2472515.1"/>
    <property type="molecule type" value="Genomic_DNA"/>
</dbReference>
<keyword evidence="6" id="KW-1185">Reference proteome</keyword>
<accession>A0ABS5A7E6</accession>
<sequence>MLVPPLAALVLASAFVPVASAAPEPGWDKDWAAAAQAVNPVAATASGSENADFGPDKAVDGNGATRWSSNHAEDAWFRVDLGTSIRISQVQLQWEAAYGKRFALEVSGNGADWRPFYTETAGSGGTQTLHTHPREVVGRYVRLRGIERATPWGYSLFSFVVKGGVPTPAAATERNLALHHPVFSDYYQHAGNSPAFAVDGGYPENLRDDTSRWSSDWSANRSITVDLGASARVNRVELYWQAAYAVDYALEVSTNNRDWVQVHRPSAAEVAARRADVKPPGEAAGRIDRVSVSATGRYLRMRGIERRSFYNPAPHTAQFGYSLYEFQVWGTGGDGSVQYPAAPTTPGGAYQTTFFEDFNGSALDRGKWRVQRTGATFNPVNGEAQAYVDSPETIAVRDGQLHLTAKHSPGFTAPGGGKFDFTSGRIDTNTKFDFTYGRVTARMRLPVGDGYWPAFWLLGSDVDNPNVSWPASGETDIMENIGYGNWVSGALHGPGYSADGNIGKTEYYPNGGSADQWHTYGAEWTPQYIAFTLDGREFHRITRDYVESVRGQWVFDKNQYLILNFALGGAYPAGHNKVTQPYWGLPQSSVDRVRDTTIRTEVDWVRVEQRR</sequence>
<gene>
    <name evidence="5" type="ORF">JOF53_001387</name>
</gene>
<dbReference type="InterPro" id="IPR008979">
    <property type="entry name" value="Galactose-bd-like_sf"/>
</dbReference>
<dbReference type="PROSITE" id="PS51762">
    <property type="entry name" value="GH16_2"/>
    <property type="match status" value="1"/>
</dbReference>
<dbReference type="InterPro" id="IPR000757">
    <property type="entry name" value="Beta-glucanase-like"/>
</dbReference>
<dbReference type="PANTHER" id="PTHR10963:SF55">
    <property type="entry name" value="GLYCOSIDE HYDROLASE FAMILY 16 PROTEIN"/>
    <property type="match status" value="1"/>
</dbReference>
<dbReference type="Gene3D" id="2.60.120.260">
    <property type="entry name" value="Galactose-binding domain-like"/>
    <property type="match status" value="2"/>
</dbReference>
<name>A0ABS5A7E6_9PSEU</name>
<feature type="domain" description="GH16" evidence="4">
    <location>
        <begin position="337"/>
        <end position="611"/>
    </location>
</feature>
<dbReference type="Pfam" id="PF00754">
    <property type="entry name" value="F5_F8_type_C"/>
    <property type="match status" value="2"/>
</dbReference>